<evidence type="ECO:0000313" key="9">
    <source>
        <dbReference type="EMBL" id="KAJ6234425.1"/>
    </source>
</evidence>
<dbReference type="CDD" id="cd00392">
    <property type="entry name" value="Ribosomal_L13"/>
    <property type="match status" value="1"/>
</dbReference>
<accession>A0AAV7YA36</accession>
<dbReference type="SUPFAM" id="SSF52161">
    <property type="entry name" value="Ribosomal protein L13"/>
    <property type="match status" value="1"/>
</dbReference>
<dbReference type="GO" id="GO:0017148">
    <property type="term" value="P:negative regulation of translation"/>
    <property type="evidence" value="ECO:0007669"/>
    <property type="project" value="TreeGrafter"/>
</dbReference>
<evidence type="ECO:0000313" key="13">
    <source>
        <dbReference type="Proteomes" id="UP001150062"/>
    </source>
</evidence>
<comment type="similarity">
    <text evidence="1">Belongs to the universal ribosomal protein uL13 family.</text>
</comment>
<dbReference type="GO" id="GO:0006412">
    <property type="term" value="P:translation"/>
    <property type="evidence" value="ECO:0007669"/>
    <property type="project" value="InterPro"/>
</dbReference>
<dbReference type="PANTHER" id="PTHR11545:SF3">
    <property type="entry name" value="LARGE RIBOSOMAL SUBUNIT PROTEIN UL13"/>
    <property type="match status" value="1"/>
</dbReference>
<evidence type="ECO:0000313" key="11">
    <source>
        <dbReference type="EMBL" id="KAJ6242668.1"/>
    </source>
</evidence>
<dbReference type="FunFam" id="3.90.1180.10:FF:000002">
    <property type="entry name" value="60S ribosomal protein L16"/>
    <property type="match status" value="1"/>
</dbReference>
<organism evidence="4 12">
    <name type="scientific">Anaeramoeba flamelloides</name>
    <dbReference type="NCBI Taxonomy" id="1746091"/>
    <lineage>
        <taxon>Eukaryota</taxon>
        <taxon>Metamonada</taxon>
        <taxon>Anaeramoebidae</taxon>
        <taxon>Anaeramoeba</taxon>
    </lineage>
</organism>
<evidence type="ECO:0000256" key="1">
    <source>
        <dbReference type="ARBA" id="ARBA00006227"/>
    </source>
</evidence>
<dbReference type="HAMAP" id="MF_01366">
    <property type="entry name" value="Ribosomal_uL13"/>
    <property type="match status" value="1"/>
</dbReference>
<evidence type="ECO:0000313" key="5">
    <source>
        <dbReference type="EMBL" id="KAJ3427172.1"/>
    </source>
</evidence>
<evidence type="ECO:0000313" key="8">
    <source>
        <dbReference type="EMBL" id="KAJ6230223.1"/>
    </source>
</evidence>
<dbReference type="EMBL" id="JAOAOG010000173">
    <property type="protein sequence ID" value="KAJ6242668.1"/>
    <property type="molecule type" value="Genomic_DNA"/>
</dbReference>
<keyword evidence="2 4" id="KW-0689">Ribosomal protein</keyword>
<dbReference type="EMBL" id="JAOAOG010000313">
    <property type="protein sequence ID" value="KAJ6230223.1"/>
    <property type="molecule type" value="Genomic_DNA"/>
</dbReference>
<dbReference type="EMBL" id="JANTQA010000070">
    <property type="protein sequence ID" value="KAJ3425426.1"/>
    <property type="molecule type" value="Genomic_DNA"/>
</dbReference>
<dbReference type="Gene3D" id="3.90.1180.10">
    <property type="entry name" value="Ribosomal protein L13"/>
    <property type="match status" value="1"/>
</dbReference>
<dbReference type="InterPro" id="IPR005822">
    <property type="entry name" value="Ribosomal_uL13"/>
</dbReference>
<keyword evidence="3" id="KW-0687">Ribonucleoprotein</keyword>
<dbReference type="GO" id="GO:0003735">
    <property type="term" value="F:structural constituent of ribosome"/>
    <property type="evidence" value="ECO:0007669"/>
    <property type="project" value="InterPro"/>
</dbReference>
<dbReference type="EMBL" id="JANTQA010000063">
    <property type="protein sequence ID" value="KAJ3427172.1"/>
    <property type="molecule type" value="Genomic_DNA"/>
</dbReference>
<dbReference type="EMBL" id="JANTQA010000036">
    <property type="protein sequence ID" value="KAJ3437143.1"/>
    <property type="molecule type" value="Genomic_DNA"/>
</dbReference>
<reference evidence="4" key="2">
    <citation type="submission" date="2022-08" db="EMBL/GenBank/DDBJ databases">
        <title>Novel sulphate-reducing endosymbionts in the free-living metamonad Anaeramoeba.</title>
        <authorList>
            <person name="Jerlstrom-Hultqvist J."/>
            <person name="Cepicka I."/>
            <person name="Gallot-Lavallee L."/>
            <person name="Salas-Leiva D."/>
            <person name="Curtis B.A."/>
            <person name="Zahonova K."/>
            <person name="Pipaliya S."/>
            <person name="Dacks J."/>
            <person name="Roger A.J."/>
        </authorList>
    </citation>
    <scope>NUCLEOTIDE SEQUENCE</scope>
    <source>
        <strain evidence="4">Busselton2</strain>
    </source>
</reference>
<dbReference type="InterPro" id="IPR005755">
    <property type="entry name" value="Ribosomal_uL13_euk/arc"/>
</dbReference>
<dbReference type="InterPro" id="IPR036899">
    <property type="entry name" value="Ribosomal_uL13_sf"/>
</dbReference>
<dbReference type="Proteomes" id="UP001146793">
    <property type="component" value="Unassembled WGS sequence"/>
</dbReference>
<evidence type="ECO:0000313" key="12">
    <source>
        <dbReference type="Proteomes" id="UP001146793"/>
    </source>
</evidence>
<sequence>MTTTIIDGSGHIMGRLASVIAKQLLSGNRVIVVRCEEIIIVGPWSRTREKYCQWKRKRTSVRPNHGPFHYREPSRIFWKSVRGMLPHKTFRGTAALKRLKVFEGIPAPYDKRQRVVVPEALKVLKVKPFRKSTKLGRLSHEFGWKHSELVGELEKKRKARAKNYFLQKNARKKIVEQAFENKKKELEKLDPILKQFGCL</sequence>
<proteinExistence type="inferred from homology"/>
<dbReference type="EMBL" id="JANTQA010000015">
    <property type="protein sequence ID" value="KAJ3447721.1"/>
    <property type="molecule type" value="Genomic_DNA"/>
</dbReference>
<evidence type="ECO:0000256" key="3">
    <source>
        <dbReference type="ARBA" id="ARBA00023274"/>
    </source>
</evidence>
<gene>
    <name evidence="7" type="ORF">M0812_00193</name>
    <name evidence="6" type="ORF">M0812_19216</name>
    <name evidence="5" type="ORF">M0812_26752</name>
    <name evidence="4" type="ORF">M0812_27866</name>
    <name evidence="11" type="ORF">M0813_02516</name>
    <name evidence="8" type="ORF">M0813_06861</name>
    <name evidence="10" type="ORF">M0813_27382</name>
    <name evidence="9" type="ORF">M0813_29415</name>
</gene>
<reference evidence="8" key="1">
    <citation type="submission" date="2022-08" db="EMBL/GenBank/DDBJ databases">
        <title>Novel sulfate-reducing endosymbionts in the free-living metamonad Anaeramoeba.</title>
        <authorList>
            <person name="Jerlstrom-Hultqvist J."/>
            <person name="Cepicka I."/>
            <person name="Gallot-Lavallee L."/>
            <person name="Salas-Leiva D."/>
            <person name="Curtis B.A."/>
            <person name="Zahonova K."/>
            <person name="Pipaliya S."/>
            <person name="Dacks J."/>
            <person name="Roger A.J."/>
        </authorList>
    </citation>
    <scope>NUCLEOTIDE SEQUENCE</scope>
    <source>
        <strain evidence="8">Schooner1</strain>
    </source>
</reference>
<dbReference type="AlphaFoldDB" id="A0AAV7YA36"/>
<protein>
    <submittedName>
        <fullName evidence="4">60S ribosomal protein L13A-RELATED</fullName>
    </submittedName>
</protein>
<dbReference type="Gene3D" id="6.10.250.3250">
    <property type="match status" value="1"/>
</dbReference>
<evidence type="ECO:0000313" key="4">
    <source>
        <dbReference type="EMBL" id="KAJ3425426.1"/>
    </source>
</evidence>
<dbReference type="PANTHER" id="PTHR11545">
    <property type="entry name" value="RIBOSOMAL PROTEIN L13"/>
    <property type="match status" value="1"/>
</dbReference>
<dbReference type="Proteomes" id="UP001150062">
    <property type="component" value="Unassembled WGS sequence"/>
</dbReference>
<dbReference type="NCBIfam" id="TIGR01077">
    <property type="entry name" value="L13_A_E"/>
    <property type="match status" value="1"/>
</dbReference>
<evidence type="ECO:0000313" key="10">
    <source>
        <dbReference type="EMBL" id="KAJ6236638.1"/>
    </source>
</evidence>
<comment type="caution">
    <text evidence="4">The sequence shown here is derived from an EMBL/GenBank/DDBJ whole genome shotgun (WGS) entry which is preliminary data.</text>
</comment>
<dbReference type="Pfam" id="PF00572">
    <property type="entry name" value="Ribosomal_L13"/>
    <property type="match status" value="1"/>
</dbReference>
<evidence type="ECO:0000256" key="2">
    <source>
        <dbReference type="ARBA" id="ARBA00022980"/>
    </source>
</evidence>
<dbReference type="GO" id="GO:0003729">
    <property type="term" value="F:mRNA binding"/>
    <property type="evidence" value="ECO:0007669"/>
    <property type="project" value="TreeGrafter"/>
</dbReference>
<evidence type="ECO:0000313" key="7">
    <source>
        <dbReference type="EMBL" id="KAJ3447721.1"/>
    </source>
</evidence>
<evidence type="ECO:0000313" key="6">
    <source>
        <dbReference type="EMBL" id="KAJ3437143.1"/>
    </source>
</evidence>
<dbReference type="EMBL" id="JAOAOG010000270">
    <property type="protein sequence ID" value="KAJ6234425.1"/>
    <property type="molecule type" value="Genomic_DNA"/>
</dbReference>
<dbReference type="GO" id="GO:0022625">
    <property type="term" value="C:cytosolic large ribosomal subunit"/>
    <property type="evidence" value="ECO:0007669"/>
    <property type="project" value="TreeGrafter"/>
</dbReference>
<keyword evidence="13" id="KW-1185">Reference proteome</keyword>
<dbReference type="EMBL" id="JAOAOG010000242">
    <property type="protein sequence ID" value="KAJ6236638.1"/>
    <property type="molecule type" value="Genomic_DNA"/>
</dbReference>
<name>A0AAV7YA36_9EUKA</name>